<evidence type="ECO:0000313" key="3">
    <source>
        <dbReference type="Proteomes" id="UP000190959"/>
    </source>
</evidence>
<dbReference type="Pfam" id="PF13302">
    <property type="entry name" value="Acetyltransf_3"/>
    <property type="match status" value="1"/>
</dbReference>
<dbReference type="Proteomes" id="UP000190959">
    <property type="component" value="Unassembled WGS sequence"/>
</dbReference>
<organism evidence="2 3">
    <name type="scientific">Clostridium beijerinckii</name>
    <name type="common">Clostridium MP</name>
    <dbReference type="NCBI Taxonomy" id="1520"/>
    <lineage>
        <taxon>Bacteria</taxon>
        <taxon>Bacillati</taxon>
        <taxon>Bacillota</taxon>
        <taxon>Clostridia</taxon>
        <taxon>Eubacteriales</taxon>
        <taxon>Clostridiaceae</taxon>
        <taxon>Clostridium</taxon>
    </lineage>
</organism>
<gene>
    <name evidence="2" type="ORF">CBEIBR21_08165</name>
</gene>
<evidence type="ECO:0000259" key="1">
    <source>
        <dbReference type="PROSITE" id="PS51186"/>
    </source>
</evidence>
<sequence>MEDLVTDRLILRTWKEEDYEDLYEYAKSELVGPNAGWIPHKDEDESKKIIKMFIKNNETYAIVLKSENKVIGSIGLHDRKPDNNLLKLNQKEVGYVLNPRYWGKEIVPEAVKSLVDCGFNKLNLELIWCAHFDFNNNSKRVIEKCGFKYKFKKLERLKLLNNKEVTTLYYCIFRTEYKNNLRISQNIINLHDSDYNKMSKELLE</sequence>
<dbReference type="PROSITE" id="PS51186">
    <property type="entry name" value="GNAT"/>
    <property type="match status" value="1"/>
</dbReference>
<comment type="caution">
    <text evidence="2">The sequence shown here is derived from an EMBL/GenBank/DDBJ whole genome shotgun (WGS) entry which is preliminary data.</text>
</comment>
<dbReference type="InterPro" id="IPR051531">
    <property type="entry name" value="N-acetyltransferase"/>
</dbReference>
<reference evidence="2 3" key="1">
    <citation type="submission" date="2017-02" db="EMBL/GenBank/DDBJ databases">
        <title>Genome sequence of Clostridium beijerinckii Br21.</title>
        <authorList>
            <person name="Fonseca B.C."/>
            <person name="Guazzaroni M.E."/>
            <person name="Riano-Pachon D.M."/>
            <person name="Reginatto V."/>
        </authorList>
    </citation>
    <scope>NUCLEOTIDE SEQUENCE [LARGE SCALE GENOMIC DNA]</scope>
    <source>
        <strain evidence="2 3">Br21</strain>
    </source>
</reference>
<dbReference type="PANTHER" id="PTHR43792">
    <property type="entry name" value="GNAT FAMILY, PUTATIVE (AFU_ORTHOLOGUE AFUA_3G00765)-RELATED-RELATED"/>
    <property type="match status" value="1"/>
</dbReference>
<dbReference type="PANTHER" id="PTHR43792:SF9">
    <property type="entry name" value="RIBOSOMAL-PROTEIN-ALANINE ACETYLTRANSFERASE"/>
    <property type="match status" value="1"/>
</dbReference>
<dbReference type="AlphaFoldDB" id="A0A1S9NAM6"/>
<feature type="domain" description="N-acetyltransferase" evidence="1">
    <location>
        <begin position="9"/>
        <end position="166"/>
    </location>
</feature>
<dbReference type="GO" id="GO:0005737">
    <property type="term" value="C:cytoplasm"/>
    <property type="evidence" value="ECO:0007669"/>
    <property type="project" value="TreeGrafter"/>
</dbReference>
<name>A0A1S9NAM6_CLOBE</name>
<dbReference type="RefSeq" id="WP_078115188.1">
    <property type="nucleotide sequence ID" value="NZ_MWMH01000002.1"/>
</dbReference>
<dbReference type="Gene3D" id="3.40.630.30">
    <property type="match status" value="1"/>
</dbReference>
<dbReference type="GO" id="GO:0008999">
    <property type="term" value="F:protein-N-terminal-alanine acetyltransferase activity"/>
    <property type="evidence" value="ECO:0007669"/>
    <property type="project" value="TreeGrafter"/>
</dbReference>
<protein>
    <submittedName>
        <fullName evidence="2">GNAT family N-acetyltransferase</fullName>
    </submittedName>
</protein>
<proteinExistence type="predicted"/>
<dbReference type="EMBL" id="MWMH01000002">
    <property type="protein sequence ID" value="OOP74451.1"/>
    <property type="molecule type" value="Genomic_DNA"/>
</dbReference>
<keyword evidence="2" id="KW-0808">Transferase</keyword>
<accession>A0A1S9NAM6</accession>
<dbReference type="SUPFAM" id="SSF55729">
    <property type="entry name" value="Acyl-CoA N-acyltransferases (Nat)"/>
    <property type="match status" value="1"/>
</dbReference>
<evidence type="ECO:0000313" key="2">
    <source>
        <dbReference type="EMBL" id="OOP74451.1"/>
    </source>
</evidence>
<dbReference type="InterPro" id="IPR016181">
    <property type="entry name" value="Acyl_CoA_acyltransferase"/>
</dbReference>
<dbReference type="InterPro" id="IPR000182">
    <property type="entry name" value="GNAT_dom"/>
</dbReference>